<dbReference type="Proteomes" id="UP000054558">
    <property type="component" value="Unassembled WGS sequence"/>
</dbReference>
<dbReference type="GO" id="GO:0000139">
    <property type="term" value="C:Golgi membrane"/>
    <property type="evidence" value="ECO:0000318"/>
    <property type="project" value="GO_Central"/>
</dbReference>
<evidence type="ECO:0000313" key="11">
    <source>
        <dbReference type="Proteomes" id="UP000054558"/>
    </source>
</evidence>
<dbReference type="STRING" id="105231.A0A1Y1HMJ7"/>
<dbReference type="OrthoDB" id="542931at2759"/>
<dbReference type="GO" id="GO:0006895">
    <property type="term" value="P:Golgi to endosome transport"/>
    <property type="evidence" value="ECO:0000318"/>
    <property type="project" value="GO_Central"/>
</dbReference>
<dbReference type="OMA" id="EYEMVGM"/>
<keyword evidence="5" id="KW-0653">Protein transport</keyword>
<organism evidence="10 11">
    <name type="scientific">Klebsormidium nitens</name>
    <name type="common">Green alga</name>
    <name type="synonym">Ulothrix nitens</name>
    <dbReference type="NCBI Taxonomy" id="105231"/>
    <lineage>
        <taxon>Eukaryota</taxon>
        <taxon>Viridiplantae</taxon>
        <taxon>Streptophyta</taxon>
        <taxon>Klebsormidiophyceae</taxon>
        <taxon>Klebsormidiales</taxon>
        <taxon>Klebsormidiaceae</taxon>
        <taxon>Klebsormidium</taxon>
    </lineage>
</organism>
<protein>
    <submittedName>
        <fullName evidence="10">Integral membrane protein SYS1-related</fullName>
    </submittedName>
</protein>
<evidence type="ECO:0000313" key="10">
    <source>
        <dbReference type="EMBL" id="GAQ79834.1"/>
    </source>
</evidence>
<name>A0A1Y1HMJ7_KLENI</name>
<feature type="transmembrane region" description="Helical" evidence="9">
    <location>
        <begin position="90"/>
        <end position="108"/>
    </location>
</feature>
<keyword evidence="11" id="KW-1185">Reference proteome</keyword>
<dbReference type="GO" id="GO:0043001">
    <property type="term" value="P:Golgi to plasma membrane protein transport"/>
    <property type="evidence" value="ECO:0000318"/>
    <property type="project" value="GO_Central"/>
</dbReference>
<evidence type="ECO:0000256" key="8">
    <source>
        <dbReference type="ARBA" id="ARBA00023136"/>
    </source>
</evidence>
<keyword evidence="4 9" id="KW-0812">Transmembrane</keyword>
<dbReference type="GO" id="GO:0034067">
    <property type="term" value="P:protein localization to Golgi apparatus"/>
    <property type="evidence" value="ECO:0000318"/>
    <property type="project" value="GO_Central"/>
</dbReference>
<dbReference type="GO" id="GO:0005802">
    <property type="term" value="C:trans-Golgi network"/>
    <property type="evidence" value="ECO:0000318"/>
    <property type="project" value="GO_Central"/>
</dbReference>
<reference evidence="10 11" key="1">
    <citation type="journal article" date="2014" name="Nat. Commun.">
        <title>Klebsormidium flaccidum genome reveals primary factors for plant terrestrial adaptation.</title>
        <authorList>
            <person name="Hori K."/>
            <person name="Maruyama F."/>
            <person name="Fujisawa T."/>
            <person name="Togashi T."/>
            <person name="Yamamoto N."/>
            <person name="Seo M."/>
            <person name="Sato S."/>
            <person name="Yamada T."/>
            <person name="Mori H."/>
            <person name="Tajima N."/>
            <person name="Moriyama T."/>
            <person name="Ikeuchi M."/>
            <person name="Watanabe M."/>
            <person name="Wada H."/>
            <person name="Kobayashi K."/>
            <person name="Saito M."/>
            <person name="Masuda T."/>
            <person name="Sasaki-Sekimoto Y."/>
            <person name="Mashiguchi K."/>
            <person name="Awai K."/>
            <person name="Shimojima M."/>
            <person name="Masuda S."/>
            <person name="Iwai M."/>
            <person name="Nobusawa T."/>
            <person name="Narise T."/>
            <person name="Kondo S."/>
            <person name="Saito H."/>
            <person name="Sato R."/>
            <person name="Murakawa M."/>
            <person name="Ihara Y."/>
            <person name="Oshima-Yamada Y."/>
            <person name="Ohtaka K."/>
            <person name="Satoh M."/>
            <person name="Sonobe K."/>
            <person name="Ishii M."/>
            <person name="Ohtani R."/>
            <person name="Kanamori-Sato M."/>
            <person name="Honoki R."/>
            <person name="Miyazaki D."/>
            <person name="Mochizuki H."/>
            <person name="Umetsu J."/>
            <person name="Higashi K."/>
            <person name="Shibata D."/>
            <person name="Kamiya Y."/>
            <person name="Sato N."/>
            <person name="Nakamura Y."/>
            <person name="Tabata S."/>
            <person name="Ida S."/>
            <person name="Kurokawa K."/>
            <person name="Ohta H."/>
        </authorList>
    </citation>
    <scope>NUCLEOTIDE SEQUENCE [LARGE SCALE GENOMIC DNA]</scope>
    <source>
        <strain evidence="10 11">NIES-2285</strain>
    </source>
</reference>
<keyword evidence="8 9" id="KW-0472">Membrane</keyword>
<keyword evidence="7" id="KW-0333">Golgi apparatus</keyword>
<evidence type="ECO:0000256" key="6">
    <source>
        <dbReference type="ARBA" id="ARBA00022989"/>
    </source>
</evidence>
<sequence length="161" mass="18313">MFYGAMVWDPWLILAQILVLQCLFYLSLGGLLWVFVGSHELAFSLHHFFDWRYMTVRTVKGWLTMLAFLCNAFVGAGFLLFLVERAKKCLDFSATLFLVHLLLCIAYAGVPASFAWWIVSGLSVVVMSVLGEWLCMRRELRDIPIRSRSQSGPGSTRTLPL</sequence>
<dbReference type="Pfam" id="PF09801">
    <property type="entry name" value="SYS1"/>
    <property type="match status" value="1"/>
</dbReference>
<accession>A0A1Y1HMJ7</accession>
<evidence type="ECO:0000256" key="1">
    <source>
        <dbReference type="ARBA" id="ARBA00004653"/>
    </source>
</evidence>
<comment type="similarity">
    <text evidence="2">Belongs to the SYS1 family.</text>
</comment>
<feature type="transmembrane region" description="Helical" evidence="9">
    <location>
        <begin position="12"/>
        <end position="36"/>
    </location>
</feature>
<feature type="transmembrane region" description="Helical" evidence="9">
    <location>
        <begin position="62"/>
        <end position="83"/>
    </location>
</feature>
<dbReference type="PANTHER" id="PTHR12952:SF0">
    <property type="entry name" value="PROTEIN SYS1 HOMOLOG"/>
    <property type="match status" value="1"/>
</dbReference>
<evidence type="ECO:0000256" key="5">
    <source>
        <dbReference type="ARBA" id="ARBA00022927"/>
    </source>
</evidence>
<dbReference type="GO" id="GO:0005829">
    <property type="term" value="C:cytosol"/>
    <property type="evidence" value="ECO:0007669"/>
    <property type="project" value="GOC"/>
</dbReference>
<dbReference type="PANTHER" id="PTHR12952">
    <property type="entry name" value="SYS1"/>
    <property type="match status" value="1"/>
</dbReference>
<evidence type="ECO:0000256" key="4">
    <source>
        <dbReference type="ARBA" id="ARBA00022692"/>
    </source>
</evidence>
<proteinExistence type="inferred from homology"/>
<keyword evidence="6 9" id="KW-1133">Transmembrane helix</keyword>
<evidence type="ECO:0000256" key="3">
    <source>
        <dbReference type="ARBA" id="ARBA00022448"/>
    </source>
</evidence>
<dbReference type="InterPro" id="IPR019185">
    <property type="entry name" value="Integral_membrane_SYS1-rel"/>
</dbReference>
<keyword evidence="3" id="KW-0813">Transport</keyword>
<dbReference type="AlphaFoldDB" id="A0A1Y1HMJ7"/>
<gene>
    <name evidence="10" type="ORF">KFL_000390240</name>
</gene>
<evidence type="ECO:0000256" key="2">
    <source>
        <dbReference type="ARBA" id="ARBA00008160"/>
    </source>
</evidence>
<dbReference type="EMBL" id="DF236988">
    <property type="protein sequence ID" value="GAQ79834.1"/>
    <property type="molecule type" value="Genomic_DNA"/>
</dbReference>
<evidence type="ECO:0000256" key="9">
    <source>
        <dbReference type="SAM" id="Phobius"/>
    </source>
</evidence>
<evidence type="ECO:0000256" key="7">
    <source>
        <dbReference type="ARBA" id="ARBA00023034"/>
    </source>
</evidence>
<comment type="subcellular location">
    <subcellularLocation>
        <location evidence="1">Golgi apparatus membrane</location>
        <topology evidence="1">Multi-pass membrane protein</topology>
    </subcellularLocation>
</comment>